<evidence type="ECO:0000313" key="4">
    <source>
        <dbReference type="EMBL" id="RKQ97156.1"/>
    </source>
</evidence>
<evidence type="ECO:0000259" key="2">
    <source>
        <dbReference type="Pfam" id="PF06791"/>
    </source>
</evidence>
<evidence type="ECO:0000313" key="5">
    <source>
        <dbReference type="Proteomes" id="UP000281975"/>
    </source>
</evidence>
<feature type="domain" description="Bacteriophage tail tape measure N-terminal" evidence="2">
    <location>
        <begin position="102"/>
        <end position="305"/>
    </location>
</feature>
<dbReference type="Proteomes" id="UP000281975">
    <property type="component" value="Unassembled WGS sequence"/>
</dbReference>
<dbReference type="PANTHER" id="PTHR45615">
    <property type="entry name" value="MYOSIN HEAVY CHAIN, NON-MUSCLE"/>
    <property type="match status" value="1"/>
</dbReference>
<dbReference type="GO" id="GO:0016460">
    <property type="term" value="C:myosin II complex"/>
    <property type="evidence" value="ECO:0007669"/>
    <property type="project" value="TreeGrafter"/>
</dbReference>
<dbReference type="GO" id="GO:0051015">
    <property type="term" value="F:actin filament binding"/>
    <property type="evidence" value="ECO:0007669"/>
    <property type="project" value="TreeGrafter"/>
</dbReference>
<dbReference type="EMBL" id="RBIN01000007">
    <property type="protein sequence ID" value="RKQ97156.1"/>
    <property type="molecule type" value="Genomic_DNA"/>
</dbReference>
<feature type="compositionally biased region" description="Polar residues" evidence="1">
    <location>
        <begin position="849"/>
        <end position="863"/>
    </location>
</feature>
<dbReference type="GO" id="GO:0032982">
    <property type="term" value="C:myosin filament"/>
    <property type="evidence" value="ECO:0007669"/>
    <property type="project" value="TreeGrafter"/>
</dbReference>
<dbReference type="Pfam" id="PF06791">
    <property type="entry name" value="TMP_2"/>
    <property type="match status" value="1"/>
</dbReference>
<protein>
    <submittedName>
        <fullName evidence="4">Lambda family phage tail tape measure protein</fullName>
    </submittedName>
</protein>
<evidence type="ECO:0000259" key="3">
    <source>
        <dbReference type="Pfam" id="PF09718"/>
    </source>
</evidence>
<feature type="compositionally biased region" description="Polar residues" evidence="1">
    <location>
        <begin position="49"/>
        <end position="58"/>
    </location>
</feature>
<dbReference type="AlphaFoldDB" id="A0A420WUN1"/>
<accession>A0A420WUN1</accession>
<dbReference type="InterPro" id="IPR036815">
    <property type="entry name" value="14-3-3_dom_sf"/>
</dbReference>
<feature type="region of interest" description="Disordered" evidence="1">
    <location>
        <begin position="49"/>
        <end position="73"/>
    </location>
</feature>
<feature type="domain" description="Bacteriophage tail tape measure C-terminal" evidence="3">
    <location>
        <begin position="683"/>
        <end position="757"/>
    </location>
</feature>
<dbReference type="Pfam" id="PF09718">
    <property type="entry name" value="Tape_meas_lam_C"/>
    <property type="match status" value="1"/>
</dbReference>
<dbReference type="InterPro" id="IPR006431">
    <property type="entry name" value="Phage_tape_meas_C"/>
</dbReference>
<dbReference type="RefSeq" id="WP_121173488.1">
    <property type="nucleotide sequence ID" value="NZ_RBIN01000007.1"/>
</dbReference>
<feature type="region of interest" description="Disordered" evidence="1">
    <location>
        <begin position="825"/>
        <end position="880"/>
    </location>
</feature>
<dbReference type="OrthoDB" id="6144932at2"/>
<dbReference type="InterPro" id="IPR009628">
    <property type="entry name" value="Phage_tape_measure_N"/>
</dbReference>
<name>A0A420WUN1_9GAMM</name>
<sequence length="898" mass="98108">MAESRLSIVIESRSAEQQAQDLRRALQAVENAGVRVTSSANSVTQQFRQEGQAASQLGGQLDSARGSAQRMDQAQQKLAQGQKGVFQSVNNTASQADNLAQKYNAAGLSAKQLQMAQRQLPMQFTDIFTSLAAGQPPIQVLLQQGGQLKDVFGGIGPAFRESARYILRLVNPVTVLAGALVGLYAAYESGAGESRRFQESLSLTGNIAGTTSQQLSQFAESLDGIAGATTHEAADALDQVVRSGEFAESQISNVAATAITLRQTIGRSIEDTISDFSDLSDDPVKSIQSLNEQYNFLTADMYEQINALQREGNQTEATERAMDAYSEAMRNRSRAVTQNLGDIEKAWNAVKNVTREAIDEMQSIGRGPNLEGYIQQLRDELGASGIRNTNLGVNTPTAPNRRGEAEREIQFYEDMAAAISAFAPASREYQKEQNRQIEHDQRINDLIDARHTTQYQINQQLKERNQLQEELASTDDPERRSEIQDSIRARNQQISSLRENTEAQQRAEQAQREFRQQVEQSRRAVQGLFGDYNEAGRALADYYDRLDSINQSGAFRINPELERSAAIGANAMRLAQDSAEEGGRNRIAALRQQQEALLNERRRAYSMEIAGVGMGDDQLQRAQDIQKIRQQYLDRQSDVVSQFSQGDISEEQKDQQLALLKEYSKEAVSIRRDMYDQMDAARGDWQNGFNSALDDFLRQSQNVAGQFESAFGNAFSSANDELAKFLTGAEADLGGFLQSVAQDFAKIGIRQAESSLLSSIGFSAATGASSYAGGDFTSAIGLASGGPVSGPGTSTSDSIPARLSDGEYVVNAAATKRHRPVLDAINSGQGKSFDSGGPASSGSGGKTEFNFSPTIQMQYQPGANDSDVRRQAQQSTDEMKAQFQQWLLDEKENGGLLS</sequence>
<keyword evidence="5" id="KW-1185">Reference proteome</keyword>
<gene>
    <name evidence="4" type="ORF">C7446_2576</name>
</gene>
<feature type="compositionally biased region" description="Low complexity" evidence="1">
    <location>
        <begin position="832"/>
        <end position="841"/>
    </location>
</feature>
<dbReference type="NCBIfam" id="TIGR01541">
    <property type="entry name" value="tape_meas_lam_C"/>
    <property type="match status" value="1"/>
</dbReference>
<reference evidence="4 5" key="1">
    <citation type="submission" date="2018-10" db="EMBL/GenBank/DDBJ databases">
        <title>Genomic Encyclopedia of Type Strains, Phase IV (KMG-IV): sequencing the most valuable type-strain genomes for metagenomic binning, comparative biology and taxonomic classification.</title>
        <authorList>
            <person name="Goeker M."/>
        </authorList>
    </citation>
    <scope>NUCLEOTIDE SEQUENCE [LARGE SCALE GENOMIC DNA]</scope>
    <source>
        <strain evidence="4 5">DSM 23229</strain>
    </source>
</reference>
<dbReference type="GO" id="GO:0005737">
    <property type="term" value="C:cytoplasm"/>
    <property type="evidence" value="ECO:0007669"/>
    <property type="project" value="TreeGrafter"/>
</dbReference>
<organism evidence="4 5">
    <name type="scientific">Kushneria sinocarnis</name>
    <dbReference type="NCBI Taxonomy" id="595502"/>
    <lineage>
        <taxon>Bacteria</taxon>
        <taxon>Pseudomonadati</taxon>
        <taxon>Pseudomonadota</taxon>
        <taxon>Gammaproteobacteria</taxon>
        <taxon>Oceanospirillales</taxon>
        <taxon>Halomonadaceae</taxon>
        <taxon>Kushneria</taxon>
    </lineage>
</organism>
<dbReference type="PANTHER" id="PTHR45615:SF40">
    <property type="entry name" value="MYOSIN HEAVY CHAIN, NON-MUSCLE"/>
    <property type="match status" value="1"/>
</dbReference>
<dbReference type="SUPFAM" id="SSF48445">
    <property type="entry name" value="14-3-3 protein"/>
    <property type="match status" value="1"/>
</dbReference>
<proteinExistence type="predicted"/>
<comment type="caution">
    <text evidence="4">The sequence shown here is derived from an EMBL/GenBank/DDBJ whole genome shotgun (WGS) entry which is preliminary data.</text>
</comment>
<dbReference type="GO" id="GO:0000146">
    <property type="term" value="F:microfilament motor activity"/>
    <property type="evidence" value="ECO:0007669"/>
    <property type="project" value="TreeGrafter"/>
</dbReference>
<evidence type="ECO:0000256" key="1">
    <source>
        <dbReference type="SAM" id="MobiDB-lite"/>
    </source>
</evidence>